<evidence type="ECO:0000256" key="1">
    <source>
        <dbReference type="SAM" id="Phobius"/>
    </source>
</evidence>
<dbReference type="AlphaFoldDB" id="A0A2M7R6P4"/>
<accession>A0A2M7R6P4</accession>
<sequence length="99" mass="11570">MLANAGKTKKAFWGMAKHHCLIFMILVIFGLIFWAFLFYKNFILIQNLEPRVALPKIQISKKDLQEVLLTLEKKGEKLEKLESKVYLNPFEKASEKPME</sequence>
<keyword evidence="1" id="KW-1133">Transmembrane helix</keyword>
<protein>
    <submittedName>
        <fullName evidence="2">Uncharacterized protein</fullName>
    </submittedName>
</protein>
<dbReference type="Proteomes" id="UP000230767">
    <property type="component" value="Unassembled WGS sequence"/>
</dbReference>
<feature type="transmembrane region" description="Helical" evidence="1">
    <location>
        <begin position="20"/>
        <end position="39"/>
    </location>
</feature>
<comment type="caution">
    <text evidence="2">The sequence shown here is derived from an EMBL/GenBank/DDBJ whole genome shotgun (WGS) entry which is preliminary data.</text>
</comment>
<gene>
    <name evidence="2" type="ORF">COY73_03570</name>
</gene>
<keyword evidence="1" id="KW-0812">Transmembrane</keyword>
<evidence type="ECO:0000313" key="2">
    <source>
        <dbReference type="EMBL" id="PIY88523.1"/>
    </source>
</evidence>
<dbReference type="EMBL" id="PFLW01000086">
    <property type="protein sequence ID" value="PIY88523.1"/>
    <property type="molecule type" value="Genomic_DNA"/>
</dbReference>
<organism evidence="2 3">
    <name type="scientific">Candidatus Nealsonbacteria bacterium CG_4_10_14_0_8_um_filter_37_14</name>
    <dbReference type="NCBI Taxonomy" id="1974684"/>
    <lineage>
        <taxon>Bacteria</taxon>
        <taxon>Candidatus Nealsoniibacteriota</taxon>
    </lineage>
</organism>
<evidence type="ECO:0000313" key="3">
    <source>
        <dbReference type="Proteomes" id="UP000230767"/>
    </source>
</evidence>
<reference evidence="3" key="1">
    <citation type="submission" date="2017-09" db="EMBL/GenBank/DDBJ databases">
        <title>Depth-based differentiation of microbial function through sediment-hosted aquifers and enrichment of novel symbionts in the deep terrestrial subsurface.</title>
        <authorList>
            <person name="Probst A.J."/>
            <person name="Ladd B."/>
            <person name="Jarett J.K."/>
            <person name="Geller-Mcgrath D.E."/>
            <person name="Sieber C.M.K."/>
            <person name="Emerson J.B."/>
            <person name="Anantharaman K."/>
            <person name="Thomas B.C."/>
            <person name="Malmstrom R."/>
            <person name="Stieglmeier M."/>
            <person name="Klingl A."/>
            <person name="Woyke T."/>
            <person name="Ryan C.M."/>
            <person name="Banfield J.F."/>
        </authorList>
    </citation>
    <scope>NUCLEOTIDE SEQUENCE [LARGE SCALE GENOMIC DNA]</scope>
</reference>
<keyword evidence="1" id="KW-0472">Membrane</keyword>
<proteinExistence type="predicted"/>
<name>A0A2M7R6P4_9BACT</name>